<name>A0A645BZG4_9ZZZZ</name>
<accession>A0A645BZG4</accession>
<comment type="caution">
    <text evidence="1">The sequence shown here is derived from an EMBL/GenBank/DDBJ whole genome shotgun (WGS) entry which is preliminary data.</text>
</comment>
<reference evidence="1" key="1">
    <citation type="submission" date="2019-08" db="EMBL/GenBank/DDBJ databases">
        <authorList>
            <person name="Kucharzyk K."/>
            <person name="Murdoch R.W."/>
            <person name="Higgins S."/>
            <person name="Loffler F."/>
        </authorList>
    </citation>
    <scope>NUCLEOTIDE SEQUENCE</scope>
</reference>
<evidence type="ECO:0000313" key="1">
    <source>
        <dbReference type="EMBL" id="MPM70956.1"/>
    </source>
</evidence>
<dbReference type="AlphaFoldDB" id="A0A645BZG4"/>
<sequence>MVGIGFIFDNVFVFIRDDREIYHRHDASLFAIAFLLLSQEDHNYWQREKRYDWSDDAYWDDNWSRIDYEYRDPSPFRWYESRHSLRQRFSNIELERIYDRDWNDRFPGLHSYRWHDSDDYNDGYYWYRGERIRNAVLFFDDWDELVGIGFTYNDNFVFIRDDRTVYHRNKNNDALLWAIALYLLLR</sequence>
<organism evidence="1">
    <name type="scientific">bioreactor metagenome</name>
    <dbReference type="NCBI Taxonomy" id="1076179"/>
    <lineage>
        <taxon>unclassified sequences</taxon>
        <taxon>metagenomes</taxon>
        <taxon>ecological metagenomes</taxon>
    </lineage>
</organism>
<protein>
    <submittedName>
        <fullName evidence="1">Uncharacterized protein</fullName>
    </submittedName>
</protein>
<dbReference type="EMBL" id="VSSQ01023808">
    <property type="protein sequence ID" value="MPM70956.1"/>
    <property type="molecule type" value="Genomic_DNA"/>
</dbReference>
<proteinExistence type="predicted"/>
<gene>
    <name evidence="1" type="ORF">SDC9_117919</name>
</gene>